<feature type="compositionally biased region" description="Pro residues" evidence="1">
    <location>
        <begin position="313"/>
        <end position="324"/>
    </location>
</feature>
<proteinExistence type="predicted"/>
<evidence type="ECO:0000256" key="2">
    <source>
        <dbReference type="SAM" id="Phobius"/>
    </source>
</evidence>
<dbReference type="AlphaFoldDB" id="A0A8H7CZU4"/>
<dbReference type="OrthoDB" id="3044763at2759"/>
<organism evidence="4 5">
    <name type="scientific">Mycena venus</name>
    <dbReference type="NCBI Taxonomy" id="2733690"/>
    <lineage>
        <taxon>Eukaryota</taxon>
        <taxon>Fungi</taxon>
        <taxon>Dikarya</taxon>
        <taxon>Basidiomycota</taxon>
        <taxon>Agaricomycotina</taxon>
        <taxon>Agaricomycetes</taxon>
        <taxon>Agaricomycetidae</taxon>
        <taxon>Agaricales</taxon>
        <taxon>Marasmiineae</taxon>
        <taxon>Mycenaceae</taxon>
        <taxon>Mycena</taxon>
    </lineage>
</organism>
<accession>A0A8H7CZU4</accession>
<evidence type="ECO:0008006" key="6">
    <source>
        <dbReference type="Google" id="ProtNLM"/>
    </source>
</evidence>
<evidence type="ECO:0000313" key="5">
    <source>
        <dbReference type="Proteomes" id="UP000620124"/>
    </source>
</evidence>
<feature type="signal peptide" evidence="3">
    <location>
        <begin position="1"/>
        <end position="20"/>
    </location>
</feature>
<keyword evidence="5" id="KW-1185">Reference proteome</keyword>
<feature type="compositionally biased region" description="Pro residues" evidence="1">
    <location>
        <begin position="221"/>
        <end position="243"/>
    </location>
</feature>
<dbReference type="EMBL" id="JACAZI010000008">
    <property type="protein sequence ID" value="KAF7354011.1"/>
    <property type="molecule type" value="Genomic_DNA"/>
</dbReference>
<keyword evidence="3" id="KW-0732">Signal</keyword>
<feature type="chain" id="PRO_5034127197" description="Dystroglycan-type cadherin-like domain-containing protein" evidence="3">
    <location>
        <begin position="21"/>
        <end position="405"/>
    </location>
</feature>
<gene>
    <name evidence="4" type="ORF">MVEN_01087900</name>
</gene>
<feature type="transmembrane region" description="Helical" evidence="2">
    <location>
        <begin position="161"/>
        <end position="185"/>
    </location>
</feature>
<dbReference type="Proteomes" id="UP000620124">
    <property type="component" value="Unassembled WGS sequence"/>
</dbReference>
<feature type="region of interest" description="Disordered" evidence="1">
    <location>
        <begin position="278"/>
        <end position="327"/>
    </location>
</feature>
<protein>
    <recommendedName>
        <fullName evidence="6">Dystroglycan-type cadherin-like domain-containing protein</fullName>
    </recommendedName>
</protein>
<feature type="compositionally biased region" description="Polar residues" evidence="1">
    <location>
        <begin position="278"/>
        <end position="287"/>
    </location>
</feature>
<keyword evidence="2" id="KW-0472">Membrane</keyword>
<keyword evidence="2" id="KW-0812">Transmembrane</keyword>
<evidence type="ECO:0000313" key="4">
    <source>
        <dbReference type="EMBL" id="KAF7354011.1"/>
    </source>
</evidence>
<comment type="caution">
    <text evidence="4">The sequence shown here is derived from an EMBL/GenBank/DDBJ whole genome shotgun (WGS) entry which is preliminary data.</text>
</comment>
<reference evidence="4" key="1">
    <citation type="submission" date="2020-05" db="EMBL/GenBank/DDBJ databases">
        <title>Mycena genomes resolve the evolution of fungal bioluminescence.</title>
        <authorList>
            <person name="Tsai I.J."/>
        </authorList>
    </citation>
    <scope>NUCLEOTIDE SEQUENCE</scope>
    <source>
        <strain evidence="4">CCC161011</strain>
    </source>
</reference>
<name>A0A8H7CZU4_9AGAR</name>
<keyword evidence="2" id="KW-1133">Transmembrane helix</keyword>
<evidence type="ECO:0000256" key="1">
    <source>
        <dbReference type="SAM" id="MobiDB-lite"/>
    </source>
</evidence>
<sequence length="405" mass="42816">MLFFNQICFLFLFYFQQAVALAFAPIVGPYVTGAQVPIEWTLDGSEPANGWELWFASGGSAIKLLNVPPLTVSTVVPFPGSNGTFRGLSGTVILATSNEVDLATSPVSPTATSTFSASVISGSGSVISSNTVGPTTSPSPFQSSAAESAAPSRSSAFQTDAVLGMVVGTLAVITVIVLGSVFLYVHRRRRAAAASNAYPFDASDVEKQLARRITPFDVQAGPPPQESSFPPPPPRMSSLPQPPLLSLSLPPLPTAASSAGDLRRLAYLNSQLQKLEVAQPNTSSRESGSIVFGPLSSVPSETMPRVYDREAEPPPTSPPLPPIPESNSRRTAYLAEQLQRLEVPERRPSDGSVVFGPLSSVPSESTAMPYAPSVSTVINSPIQFLRHTSSHMTSPLSPRGRVAPW</sequence>
<evidence type="ECO:0000256" key="3">
    <source>
        <dbReference type="SAM" id="SignalP"/>
    </source>
</evidence>
<feature type="region of interest" description="Disordered" evidence="1">
    <location>
        <begin position="217"/>
        <end position="252"/>
    </location>
</feature>